<comment type="caution">
    <text evidence="2">The sequence shown here is derived from an EMBL/GenBank/DDBJ whole genome shotgun (WGS) entry which is preliminary data.</text>
</comment>
<evidence type="ECO:0000313" key="3">
    <source>
        <dbReference type="Proteomes" id="UP000053372"/>
    </source>
</evidence>
<dbReference type="EMBL" id="LMTZ01000091">
    <property type="protein sequence ID" value="KST67041.1"/>
    <property type="molecule type" value="Genomic_DNA"/>
</dbReference>
<dbReference type="EMBL" id="LMTZ01000116">
    <property type="protein sequence ID" value="KST64878.1"/>
    <property type="molecule type" value="Genomic_DNA"/>
</dbReference>
<organism evidence="2 3">
    <name type="scientific">Mastigocoleus testarum BC008</name>
    <dbReference type="NCBI Taxonomy" id="371196"/>
    <lineage>
        <taxon>Bacteria</taxon>
        <taxon>Bacillati</taxon>
        <taxon>Cyanobacteriota</taxon>
        <taxon>Cyanophyceae</taxon>
        <taxon>Nostocales</taxon>
        <taxon>Hapalosiphonaceae</taxon>
        <taxon>Mastigocoleus</taxon>
    </lineage>
</organism>
<evidence type="ECO:0000313" key="2">
    <source>
        <dbReference type="EMBL" id="KST67041.1"/>
    </source>
</evidence>
<dbReference type="RefSeq" id="WP_027841048.1">
    <property type="nucleotide sequence ID" value="NZ_LMTZ01000091.1"/>
</dbReference>
<reference evidence="2 3" key="1">
    <citation type="journal article" date="2015" name="Genome Announc.">
        <title>Draft Genome of the Euendolithic (true boring) Cyanobacterium Mastigocoleus testarum strain BC008.</title>
        <authorList>
            <person name="Guida B.S."/>
            <person name="Garcia-Pichel F."/>
        </authorList>
    </citation>
    <scope>NUCLEOTIDE SEQUENCE [LARGE SCALE GENOMIC DNA]</scope>
    <source>
        <strain evidence="2 3">BC008</strain>
    </source>
</reference>
<name>A0A0V7ZRK6_9CYAN</name>
<accession>A0A0V7ZRK6</accession>
<dbReference type="Proteomes" id="UP000053372">
    <property type="component" value="Unassembled WGS sequence"/>
</dbReference>
<gene>
    <name evidence="1" type="ORF">BC008_18885</name>
    <name evidence="2" type="ORF">BC008_28025</name>
</gene>
<protein>
    <submittedName>
        <fullName evidence="2">PatU</fullName>
    </submittedName>
</protein>
<evidence type="ECO:0000313" key="1">
    <source>
        <dbReference type="EMBL" id="KST64878.1"/>
    </source>
</evidence>
<sequence>MNRDSESLQHQILCWLLSNDDLTGDNTSVECKGNNRLNDAYSQAAAFTSGAFESELKSQNFKLGEIPTVQERFQAVLKRRLKNQIQSRPPLFPWESSITDYPEYIDNAANALVPCGSWVLKQSKLNLPITLPENIFSILAERCQTLVASSLPLGTKLVQAVENLFPEEPQALNDLAGLVLRTPYRSVDTLDVVPNLENNYSDLQLSQKMALSLLAAKELLENMTLKVSTTHPTVEREWETTAGLVNIRVEYKYQAEYTKLCIEYHLPAASTLKLLSGDFEEIIHSATSGCLSIDLKQQQLDDFYTLELDCPEFDKKPLFIAILPIV</sequence>
<dbReference type="OrthoDB" id="461760at2"/>
<dbReference type="AlphaFoldDB" id="A0A0V7ZRK6"/>
<keyword evidence="3" id="KW-1185">Reference proteome</keyword>
<proteinExistence type="predicted"/>